<evidence type="ECO:0000313" key="6">
    <source>
        <dbReference type="Proteomes" id="UP001222325"/>
    </source>
</evidence>
<keyword evidence="1" id="KW-0547">Nucleotide-binding</keyword>
<dbReference type="PANTHER" id="PTHR43394">
    <property type="entry name" value="ATP-DEPENDENT PERMEASE MDL1, MITOCHONDRIAL"/>
    <property type="match status" value="1"/>
</dbReference>
<keyword evidence="3" id="KW-0472">Membrane</keyword>
<comment type="caution">
    <text evidence="5">The sequence shown here is derived from an EMBL/GenBank/DDBJ whole genome shotgun (WGS) entry which is preliminary data.</text>
</comment>
<dbReference type="GO" id="GO:0005524">
    <property type="term" value="F:ATP binding"/>
    <property type="evidence" value="ECO:0007669"/>
    <property type="project" value="UniProtKB-KW"/>
</dbReference>
<accession>A0AAD6XZX3</accession>
<dbReference type="PANTHER" id="PTHR43394:SF1">
    <property type="entry name" value="ATP-BINDING CASSETTE SUB-FAMILY B MEMBER 10, MITOCHONDRIAL"/>
    <property type="match status" value="1"/>
</dbReference>
<gene>
    <name evidence="5" type="ORF">B0H15DRAFT_766964</name>
</gene>
<dbReference type="SUPFAM" id="SSF52540">
    <property type="entry name" value="P-loop containing nucleoside triphosphate hydrolases"/>
    <property type="match status" value="1"/>
</dbReference>
<feature type="domain" description="ABC transporter" evidence="4">
    <location>
        <begin position="419"/>
        <end position="692"/>
    </location>
</feature>
<dbReference type="PROSITE" id="PS50893">
    <property type="entry name" value="ABC_TRANSPORTER_2"/>
    <property type="match status" value="1"/>
</dbReference>
<keyword evidence="3" id="KW-0812">Transmembrane</keyword>
<name>A0AAD6XZX3_9AGAR</name>
<dbReference type="InterPro" id="IPR003439">
    <property type="entry name" value="ABC_transporter-like_ATP-bd"/>
</dbReference>
<evidence type="ECO:0000256" key="1">
    <source>
        <dbReference type="ARBA" id="ARBA00022741"/>
    </source>
</evidence>
<dbReference type="Pfam" id="PF00005">
    <property type="entry name" value="ABC_tran"/>
    <property type="match status" value="1"/>
</dbReference>
<dbReference type="SMART" id="SM00382">
    <property type="entry name" value="AAA"/>
    <property type="match status" value="1"/>
</dbReference>
<reference evidence="5" key="1">
    <citation type="submission" date="2023-03" db="EMBL/GenBank/DDBJ databases">
        <title>Massive genome expansion in bonnet fungi (Mycena s.s.) driven by repeated elements and novel gene families across ecological guilds.</title>
        <authorList>
            <consortium name="Lawrence Berkeley National Laboratory"/>
            <person name="Harder C.B."/>
            <person name="Miyauchi S."/>
            <person name="Viragh M."/>
            <person name="Kuo A."/>
            <person name="Thoen E."/>
            <person name="Andreopoulos B."/>
            <person name="Lu D."/>
            <person name="Skrede I."/>
            <person name="Drula E."/>
            <person name="Henrissat B."/>
            <person name="Morin E."/>
            <person name="Kohler A."/>
            <person name="Barry K."/>
            <person name="LaButti K."/>
            <person name="Morin E."/>
            <person name="Salamov A."/>
            <person name="Lipzen A."/>
            <person name="Mereny Z."/>
            <person name="Hegedus B."/>
            <person name="Baldrian P."/>
            <person name="Stursova M."/>
            <person name="Weitz H."/>
            <person name="Taylor A."/>
            <person name="Grigoriev I.V."/>
            <person name="Nagy L.G."/>
            <person name="Martin F."/>
            <person name="Kauserud H."/>
        </authorList>
    </citation>
    <scope>NUCLEOTIDE SEQUENCE</scope>
    <source>
        <strain evidence="5">CBHHK173m</strain>
    </source>
</reference>
<evidence type="ECO:0000259" key="4">
    <source>
        <dbReference type="PROSITE" id="PS50893"/>
    </source>
</evidence>
<keyword evidence="2" id="KW-0067">ATP-binding</keyword>
<dbReference type="Proteomes" id="UP001222325">
    <property type="component" value="Unassembled WGS sequence"/>
</dbReference>
<evidence type="ECO:0000256" key="3">
    <source>
        <dbReference type="SAM" id="Phobius"/>
    </source>
</evidence>
<dbReference type="GO" id="GO:0016887">
    <property type="term" value="F:ATP hydrolysis activity"/>
    <property type="evidence" value="ECO:0007669"/>
    <property type="project" value="InterPro"/>
</dbReference>
<evidence type="ECO:0000256" key="2">
    <source>
        <dbReference type="ARBA" id="ARBA00022840"/>
    </source>
</evidence>
<evidence type="ECO:0000313" key="5">
    <source>
        <dbReference type="EMBL" id="KAJ7104066.1"/>
    </source>
</evidence>
<dbReference type="InterPro" id="IPR039421">
    <property type="entry name" value="Type_1_exporter"/>
</dbReference>
<keyword evidence="6" id="KW-1185">Reference proteome</keyword>
<dbReference type="InterPro" id="IPR027417">
    <property type="entry name" value="P-loop_NTPase"/>
</dbReference>
<dbReference type="GO" id="GO:0015421">
    <property type="term" value="F:ABC-type oligopeptide transporter activity"/>
    <property type="evidence" value="ECO:0007669"/>
    <property type="project" value="TreeGrafter"/>
</dbReference>
<keyword evidence="5" id="KW-0378">Hydrolase</keyword>
<dbReference type="Gene3D" id="3.40.50.300">
    <property type="entry name" value="P-loop containing nucleotide triphosphate hydrolases"/>
    <property type="match status" value="1"/>
</dbReference>
<feature type="transmembrane region" description="Helical" evidence="3">
    <location>
        <begin position="127"/>
        <end position="148"/>
    </location>
</feature>
<sequence>MNPKQPLLPSTVPSYNVPIEDKHVDSVVHPKEVLRQMSWGIFQVAYSEPVHQLSLGGFRQRIRDLSYSAPSAGRLLLEIFRTARTPVAVHLLAAVLLIIAPAFSLYLSATILGIVEESVMTRRITEVHVNLLQVLVFMWLFVAITSTLSTRIMADTRLALSGHLRAHFLPQLVDGRSSLPEEYTFDTEVPGSKFFHEIVTRLLRFLTVVAEVGVLVMIISRREFHETRLLAFFAVMLPAVMLFKPQSGFGGAGFVFWTANPDYYYLAALYKLAFSQKYRPTLARDGMCAFIAQEYERVSRGLECLNVETLTIQCGVKVQWYWDLTHNLILDYPLVVCALLIPWSDPLSSLVTMVLVQHAVMTLRQSVELLRADRSSDTFVEVVGQAERLYEAIALDTEVHHGTDRYPDPTLSREEGMKISFRNVSFRYGEDGPGAVDSVSCDIQAGSLALVVGVNGSGKSSLLSLIPGIRQPSKGQVLIDDRPLADYDVASLRAAMACVSQDEDMYPLSLRANMLMGAEHNAAEVLERAAQMGCATRLIERFPSQWDTVLDPTPVSSQCIHNFGYGRISDLAWAELDAHGPKVGQTAVSGGEKQRLAATRMFARLLHLKERVRLIVCDEATGALDSRAERDILKQVKAMRVGRTVIVVTHRFRELVGEADVILVMKEGRLVQQGTHAELMLDERGEYAEMYNAQADSGL</sequence>
<proteinExistence type="predicted"/>
<dbReference type="EMBL" id="JARJCN010000001">
    <property type="protein sequence ID" value="KAJ7104066.1"/>
    <property type="molecule type" value="Genomic_DNA"/>
</dbReference>
<dbReference type="InterPro" id="IPR003593">
    <property type="entry name" value="AAA+_ATPase"/>
</dbReference>
<dbReference type="AlphaFoldDB" id="A0AAD6XZX3"/>
<keyword evidence="3" id="KW-1133">Transmembrane helix</keyword>
<protein>
    <submittedName>
        <fullName evidence="5">P-loop containing nucleoside triphosphate hydrolase protein</fullName>
    </submittedName>
</protein>
<feature type="transmembrane region" description="Helical" evidence="3">
    <location>
        <begin position="87"/>
        <end position="115"/>
    </location>
</feature>
<organism evidence="5 6">
    <name type="scientific">Mycena belliarum</name>
    <dbReference type="NCBI Taxonomy" id="1033014"/>
    <lineage>
        <taxon>Eukaryota</taxon>
        <taxon>Fungi</taxon>
        <taxon>Dikarya</taxon>
        <taxon>Basidiomycota</taxon>
        <taxon>Agaricomycotina</taxon>
        <taxon>Agaricomycetes</taxon>
        <taxon>Agaricomycetidae</taxon>
        <taxon>Agaricales</taxon>
        <taxon>Marasmiineae</taxon>
        <taxon>Mycenaceae</taxon>
        <taxon>Mycena</taxon>
    </lineage>
</organism>